<evidence type="ECO:0000313" key="2">
    <source>
        <dbReference type="Proteomes" id="UP000824231"/>
    </source>
</evidence>
<accession>A0A9D1VJV8</accession>
<reference evidence="1" key="1">
    <citation type="journal article" date="2021" name="PeerJ">
        <title>Extensive microbial diversity within the chicken gut microbiome revealed by metagenomics and culture.</title>
        <authorList>
            <person name="Gilroy R."/>
            <person name="Ravi A."/>
            <person name="Getino M."/>
            <person name="Pursley I."/>
            <person name="Horton D.L."/>
            <person name="Alikhan N.F."/>
            <person name="Baker D."/>
            <person name="Gharbi K."/>
            <person name="Hall N."/>
            <person name="Watson M."/>
            <person name="Adriaenssens E.M."/>
            <person name="Foster-Nyarko E."/>
            <person name="Jarju S."/>
            <person name="Secka A."/>
            <person name="Antonio M."/>
            <person name="Oren A."/>
            <person name="Chaudhuri R.R."/>
            <person name="La Ragione R."/>
            <person name="Hildebrand F."/>
            <person name="Pallen M.J."/>
        </authorList>
    </citation>
    <scope>NUCLEOTIDE SEQUENCE</scope>
    <source>
        <strain evidence="1">ChiSxjej3B15-572</strain>
    </source>
</reference>
<dbReference type="EMBL" id="DXFH01000030">
    <property type="protein sequence ID" value="HIX36193.1"/>
    <property type="molecule type" value="Genomic_DNA"/>
</dbReference>
<evidence type="ECO:0000313" key="1">
    <source>
        <dbReference type="EMBL" id="HIX36193.1"/>
    </source>
</evidence>
<proteinExistence type="predicted"/>
<name>A0A9D1VJV8_9LACO</name>
<organism evidence="1 2">
    <name type="scientific">Candidatus Limosilactobacillus merdigallinarum</name>
    <dbReference type="NCBI Taxonomy" id="2838652"/>
    <lineage>
        <taxon>Bacteria</taxon>
        <taxon>Bacillati</taxon>
        <taxon>Bacillota</taxon>
        <taxon>Bacilli</taxon>
        <taxon>Lactobacillales</taxon>
        <taxon>Lactobacillaceae</taxon>
        <taxon>Limosilactobacillus</taxon>
    </lineage>
</organism>
<dbReference type="AlphaFoldDB" id="A0A9D1VJV8"/>
<gene>
    <name evidence="1" type="ORF">H9856_07445</name>
</gene>
<sequence length="199" mass="23046">MNTAEIRAQLVMAKQQGRMLEVYNFNDEDNFHIGYVIAIDPLFVLLKSIDWDGKIGSLIAIRLTSIHKVQGFTDYLKTVAIKGAVARKNHYYDLWGIERFLKQHHYENKGLLKTILTQSQTMDEAIVVGTRKYKARDEFEGFVHALTPQKLVLHYYNEHDLSSEWEYEILLAQIDYVRAFGTQSATTKAVIRTVFNDNE</sequence>
<protein>
    <submittedName>
        <fullName evidence="1">Uncharacterized protein</fullName>
    </submittedName>
</protein>
<comment type="caution">
    <text evidence="1">The sequence shown here is derived from an EMBL/GenBank/DDBJ whole genome shotgun (WGS) entry which is preliminary data.</text>
</comment>
<reference evidence="1" key="2">
    <citation type="submission" date="2021-04" db="EMBL/GenBank/DDBJ databases">
        <authorList>
            <person name="Gilroy R."/>
        </authorList>
    </citation>
    <scope>NUCLEOTIDE SEQUENCE</scope>
    <source>
        <strain evidence="1">ChiSxjej3B15-572</strain>
    </source>
</reference>
<dbReference type="Proteomes" id="UP000824231">
    <property type="component" value="Unassembled WGS sequence"/>
</dbReference>